<evidence type="ECO:0000256" key="2">
    <source>
        <dbReference type="ARBA" id="ARBA00012920"/>
    </source>
</evidence>
<dbReference type="SMART" id="SM00870">
    <property type="entry name" value="Asparaginase"/>
    <property type="match status" value="1"/>
</dbReference>
<name>A0A7K3WQB5_9FLAO</name>
<dbReference type="AlphaFoldDB" id="A0A7K3WQB5"/>
<dbReference type="Pfam" id="PF17763">
    <property type="entry name" value="Asparaginase_C"/>
    <property type="match status" value="1"/>
</dbReference>
<evidence type="ECO:0000259" key="7">
    <source>
        <dbReference type="Pfam" id="PF17763"/>
    </source>
</evidence>
<dbReference type="FunFam" id="3.40.50.40:FF:000001">
    <property type="entry name" value="L-asparaginase 1"/>
    <property type="match status" value="1"/>
</dbReference>
<dbReference type="InterPro" id="IPR037152">
    <property type="entry name" value="L-asparaginase_N_sf"/>
</dbReference>
<dbReference type="Pfam" id="PF00710">
    <property type="entry name" value="Asparaginase"/>
    <property type="match status" value="1"/>
</dbReference>
<evidence type="ECO:0000256" key="4">
    <source>
        <dbReference type="PIRSR" id="PIRSR001220-1"/>
    </source>
</evidence>
<dbReference type="FunFam" id="3.40.50.1170:FF:000001">
    <property type="entry name" value="L-asparaginase 2"/>
    <property type="match status" value="1"/>
</dbReference>
<dbReference type="PIRSF" id="PIRSF001220">
    <property type="entry name" value="L-ASNase_gatD"/>
    <property type="match status" value="1"/>
</dbReference>
<organism evidence="8 9">
    <name type="scientific">Cryomorpha ignava</name>
    <dbReference type="NCBI Taxonomy" id="101383"/>
    <lineage>
        <taxon>Bacteria</taxon>
        <taxon>Pseudomonadati</taxon>
        <taxon>Bacteroidota</taxon>
        <taxon>Flavobacteriia</taxon>
        <taxon>Flavobacteriales</taxon>
        <taxon>Cryomorphaceae</taxon>
        <taxon>Cryomorpha</taxon>
    </lineage>
</organism>
<dbReference type="RefSeq" id="WP_163285242.1">
    <property type="nucleotide sequence ID" value="NZ_JAAGVY010000016.1"/>
</dbReference>
<feature type="active site" evidence="5">
    <location>
        <position position="15"/>
    </location>
</feature>
<dbReference type="PROSITE" id="PS51732">
    <property type="entry name" value="ASN_GLN_ASE_3"/>
    <property type="match status" value="1"/>
</dbReference>
<evidence type="ECO:0000259" key="6">
    <source>
        <dbReference type="Pfam" id="PF00710"/>
    </source>
</evidence>
<evidence type="ECO:0000313" key="8">
    <source>
        <dbReference type="EMBL" id="NEN23850.1"/>
    </source>
</evidence>
<accession>A0A7K3WQB5</accession>
<comment type="caution">
    <text evidence="8">The sequence shown here is derived from an EMBL/GenBank/DDBJ whole genome shotgun (WGS) entry which is preliminary data.</text>
</comment>
<dbReference type="PANTHER" id="PTHR11707">
    <property type="entry name" value="L-ASPARAGINASE"/>
    <property type="match status" value="1"/>
</dbReference>
<dbReference type="InterPro" id="IPR041725">
    <property type="entry name" value="L-asparaginase_I"/>
</dbReference>
<dbReference type="CDD" id="cd08963">
    <property type="entry name" value="L-asparaginase_I"/>
    <property type="match status" value="1"/>
</dbReference>
<dbReference type="SUPFAM" id="SSF53774">
    <property type="entry name" value="Glutaminase/Asparaginase"/>
    <property type="match status" value="1"/>
</dbReference>
<dbReference type="GO" id="GO:0004067">
    <property type="term" value="F:asparaginase activity"/>
    <property type="evidence" value="ECO:0007669"/>
    <property type="project" value="UniProtKB-UniRule"/>
</dbReference>
<dbReference type="InterPro" id="IPR036152">
    <property type="entry name" value="Asp/glu_Ase-like_sf"/>
</dbReference>
<gene>
    <name evidence="8" type="ORF">G3O08_10085</name>
</gene>
<dbReference type="EC" id="3.5.1.1" evidence="2"/>
<dbReference type="GO" id="GO:0009066">
    <property type="term" value="P:aspartate family amino acid metabolic process"/>
    <property type="evidence" value="ECO:0007669"/>
    <property type="project" value="UniProtKB-ARBA"/>
</dbReference>
<dbReference type="PIRSF" id="PIRSF500176">
    <property type="entry name" value="L_ASNase"/>
    <property type="match status" value="1"/>
</dbReference>
<dbReference type="InterPro" id="IPR027473">
    <property type="entry name" value="L-asparaginase_C"/>
</dbReference>
<protein>
    <recommendedName>
        <fullName evidence="2">asparaginase</fullName>
        <ecNumber evidence="2">3.5.1.1</ecNumber>
    </recommendedName>
</protein>
<dbReference type="PRINTS" id="PR00139">
    <property type="entry name" value="ASNGLNASE"/>
</dbReference>
<dbReference type="Proteomes" id="UP000486602">
    <property type="component" value="Unassembled WGS sequence"/>
</dbReference>
<sequence>MESERNVLVIYTGGTIGMIKDAHTGILAPFNFDQLQLQIPEISQISAKVSTISFEKPIDSSNMGLEHWTQLAEMVRDNYHDYDGFVILHGSDTMAYTASALSFMFQNLAKPVILTGSQLPIGMVRTDGKENFITSIEIASDYRDGKPMVPEVCIYFEYQLYRGNRTYKYNAEHFEAFRSPNYPPLAEAGVHIKYNRESIHKIEGDGEFSIDTRMNNHVAVLSLFPGISEHIIEAAMNIPRNELLVIRTFGSGNAMTYPWFIRSLQQAIINGLMIVNVSQCQGGGVSQGRYETSSQLEKMGVISGGDMQIEAALTKGMHLIGKGLSGADFAQEFTKNIRGELTV</sequence>
<evidence type="ECO:0000256" key="3">
    <source>
        <dbReference type="ARBA" id="ARBA00022801"/>
    </source>
</evidence>
<dbReference type="InterPro" id="IPR020827">
    <property type="entry name" value="Asparaginase/glutaminase_AS1"/>
</dbReference>
<evidence type="ECO:0000313" key="9">
    <source>
        <dbReference type="Proteomes" id="UP000486602"/>
    </source>
</evidence>
<keyword evidence="3 8" id="KW-0378">Hydrolase</keyword>
<dbReference type="PANTHER" id="PTHR11707:SF28">
    <property type="entry name" value="60 KDA LYSOPHOSPHOLIPASE"/>
    <property type="match status" value="1"/>
</dbReference>
<evidence type="ECO:0000256" key="5">
    <source>
        <dbReference type="PROSITE-ProRule" id="PRU10099"/>
    </source>
</evidence>
<proteinExistence type="inferred from homology"/>
<dbReference type="PROSITE" id="PS00144">
    <property type="entry name" value="ASN_GLN_ASE_1"/>
    <property type="match status" value="1"/>
</dbReference>
<comment type="similarity">
    <text evidence="1">Belongs to the asparaginase 1 family.</text>
</comment>
<dbReference type="InterPro" id="IPR040919">
    <property type="entry name" value="Asparaginase_C"/>
</dbReference>
<feature type="domain" description="Asparaginase/glutaminase C-terminal" evidence="7">
    <location>
        <begin position="217"/>
        <end position="331"/>
    </location>
</feature>
<keyword evidence="9" id="KW-1185">Reference proteome</keyword>
<reference evidence="8 9" key="1">
    <citation type="submission" date="2020-02" db="EMBL/GenBank/DDBJ databases">
        <title>Out from the shadows clarifying the taxonomy of the family Cryomorphaceae and related taxa by utilizing the GTDB taxonomic framework.</title>
        <authorList>
            <person name="Bowman J.P."/>
        </authorList>
    </citation>
    <scope>NUCLEOTIDE SEQUENCE [LARGE SCALE GENOMIC DNA]</scope>
    <source>
        <strain evidence="8 9">QSSC 1-22</strain>
    </source>
</reference>
<dbReference type="Gene3D" id="3.40.50.40">
    <property type="match status" value="1"/>
</dbReference>
<feature type="active site" description="O-isoaspartyl threonine intermediate" evidence="4">
    <location>
        <position position="15"/>
    </location>
</feature>
<dbReference type="SFLD" id="SFLDS00057">
    <property type="entry name" value="Glutaminase/Asparaginase"/>
    <property type="match status" value="1"/>
</dbReference>
<dbReference type="Gene3D" id="3.40.50.1170">
    <property type="entry name" value="L-asparaginase, N-terminal domain"/>
    <property type="match status" value="1"/>
</dbReference>
<dbReference type="InterPro" id="IPR006034">
    <property type="entry name" value="Asparaginase/glutaminase-like"/>
</dbReference>
<dbReference type="InterPro" id="IPR027474">
    <property type="entry name" value="L-asparaginase_N"/>
</dbReference>
<feature type="domain" description="L-asparaginase N-terminal" evidence="6">
    <location>
        <begin position="6"/>
        <end position="198"/>
    </location>
</feature>
<dbReference type="NCBIfam" id="TIGR00519">
    <property type="entry name" value="asnASE_I"/>
    <property type="match status" value="1"/>
</dbReference>
<evidence type="ECO:0000256" key="1">
    <source>
        <dbReference type="ARBA" id="ARBA00010518"/>
    </source>
</evidence>
<dbReference type="EMBL" id="JAAGVY010000016">
    <property type="protein sequence ID" value="NEN23850.1"/>
    <property type="molecule type" value="Genomic_DNA"/>
</dbReference>
<dbReference type="InterPro" id="IPR006033">
    <property type="entry name" value="AsnA_fam"/>
</dbReference>